<evidence type="ECO:0000256" key="1">
    <source>
        <dbReference type="SAM" id="MobiDB-lite"/>
    </source>
</evidence>
<feature type="region of interest" description="Disordered" evidence="1">
    <location>
        <begin position="111"/>
        <end position="145"/>
    </location>
</feature>
<feature type="compositionally biased region" description="Basic and acidic residues" evidence="1">
    <location>
        <begin position="117"/>
        <end position="130"/>
    </location>
</feature>
<name>A0AAD3CRR5_9STRA</name>
<accession>A0AAD3CRR5</accession>
<organism evidence="2 3">
    <name type="scientific">Chaetoceros tenuissimus</name>
    <dbReference type="NCBI Taxonomy" id="426638"/>
    <lineage>
        <taxon>Eukaryota</taxon>
        <taxon>Sar</taxon>
        <taxon>Stramenopiles</taxon>
        <taxon>Ochrophyta</taxon>
        <taxon>Bacillariophyta</taxon>
        <taxon>Coscinodiscophyceae</taxon>
        <taxon>Chaetocerotophycidae</taxon>
        <taxon>Chaetocerotales</taxon>
        <taxon>Chaetocerotaceae</taxon>
        <taxon>Chaetoceros</taxon>
    </lineage>
</organism>
<evidence type="ECO:0000313" key="2">
    <source>
        <dbReference type="EMBL" id="GFH50872.1"/>
    </source>
</evidence>
<comment type="caution">
    <text evidence="2">The sequence shown here is derived from an EMBL/GenBank/DDBJ whole genome shotgun (WGS) entry which is preliminary data.</text>
</comment>
<feature type="region of interest" description="Disordered" evidence="1">
    <location>
        <begin position="18"/>
        <end position="37"/>
    </location>
</feature>
<reference evidence="2 3" key="1">
    <citation type="journal article" date="2021" name="Sci. Rep.">
        <title>The genome of the diatom Chaetoceros tenuissimus carries an ancient integrated fragment of an extant virus.</title>
        <authorList>
            <person name="Hongo Y."/>
            <person name="Kimura K."/>
            <person name="Takaki Y."/>
            <person name="Yoshida Y."/>
            <person name="Baba S."/>
            <person name="Kobayashi G."/>
            <person name="Nagasaki K."/>
            <person name="Hano T."/>
            <person name="Tomaru Y."/>
        </authorList>
    </citation>
    <scope>NUCLEOTIDE SEQUENCE [LARGE SCALE GENOMIC DNA]</scope>
    <source>
        <strain evidence="2 3">NIES-3715</strain>
    </source>
</reference>
<gene>
    <name evidence="2" type="ORF">CTEN210_07348</name>
</gene>
<protein>
    <submittedName>
        <fullName evidence="2">Uncharacterized protein</fullName>
    </submittedName>
</protein>
<dbReference type="AlphaFoldDB" id="A0AAD3CRR5"/>
<keyword evidence="3" id="KW-1185">Reference proteome</keyword>
<sequence>MGMKSAAKIEPYQPVSYAISPPATFRKRGKTPVQLEGPKASAKFLSKYRQQKMEAAKEIARNDSVSKAVESNLLQQLQDQEERIKKMHEKFTADLEQHRKDTEMEVSIEKMNSNTEAKSDRLNFKNDPSGKMEPFMQNLGNMQQT</sequence>
<evidence type="ECO:0000313" key="3">
    <source>
        <dbReference type="Proteomes" id="UP001054902"/>
    </source>
</evidence>
<dbReference type="EMBL" id="BLLK01000044">
    <property type="protein sequence ID" value="GFH50872.1"/>
    <property type="molecule type" value="Genomic_DNA"/>
</dbReference>
<proteinExistence type="predicted"/>
<dbReference type="Proteomes" id="UP001054902">
    <property type="component" value="Unassembled WGS sequence"/>
</dbReference>